<dbReference type="GO" id="GO:0006974">
    <property type="term" value="P:DNA damage response"/>
    <property type="evidence" value="ECO:0007669"/>
    <property type="project" value="TreeGrafter"/>
</dbReference>
<keyword evidence="2" id="KW-0472">Membrane</keyword>
<dbReference type="OrthoDB" id="3295178at2"/>
<dbReference type="PANTHER" id="PTHR37290:SF1">
    <property type="entry name" value="INNER MEMBRANE PROTEIN YIAA"/>
    <property type="match status" value="1"/>
</dbReference>
<evidence type="ECO:0000259" key="3">
    <source>
        <dbReference type="Pfam" id="PF05360"/>
    </source>
</evidence>
<keyword evidence="2" id="KW-1133">Transmembrane helix</keyword>
<feature type="domain" description="YiaAB two helix" evidence="3">
    <location>
        <begin position="96"/>
        <end position="148"/>
    </location>
</feature>
<accession>A9DM31</accession>
<feature type="region of interest" description="Disordered" evidence="1">
    <location>
        <begin position="1"/>
        <end position="25"/>
    </location>
</feature>
<feature type="transmembrane region" description="Helical" evidence="2">
    <location>
        <begin position="127"/>
        <end position="143"/>
    </location>
</feature>
<feature type="transmembrane region" description="Helical" evidence="2">
    <location>
        <begin position="95"/>
        <end position="115"/>
    </location>
</feature>
<evidence type="ECO:0000256" key="2">
    <source>
        <dbReference type="SAM" id="Phobius"/>
    </source>
</evidence>
<proteinExistence type="predicted"/>
<organism evidence="4 5">
    <name type="scientific">Kordia algicida OT-1</name>
    <dbReference type="NCBI Taxonomy" id="391587"/>
    <lineage>
        <taxon>Bacteria</taxon>
        <taxon>Pseudomonadati</taxon>
        <taxon>Bacteroidota</taxon>
        <taxon>Flavobacteriia</taxon>
        <taxon>Flavobacteriales</taxon>
        <taxon>Flavobacteriaceae</taxon>
        <taxon>Kordia</taxon>
    </lineage>
</organism>
<dbReference type="EC" id="4.2.1.49" evidence="4"/>
<comment type="caution">
    <text evidence="4">The sequence shown here is derived from an EMBL/GenBank/DDBJ whole genome shotgun (WGS) entry which is preliminary data.</text>
</comment>
<dbReference type="Pfam" id="PF05360">
    <property type="entry name" value="YiaAB"/>
    <property type="match status" value="2"/>
</dbReference>
<dbReference type="NCBIfam" id="NF008482">
    <property type="entry name" value="PRK11383.1"/>
    <property type="match status" value="1"/>
</dbReference>
<evidence type="ECO:0000313" key="5">
    <source>
        <dbReference type="Proteomes" id="UP000002945"/>
    </source>
</evidence>
<dbReference type="PANTHER" id="PTHR37290">
    <property type="entry name" value="INNER MEMBRANE PROTEIN YIAA-RELATED"/>
    <property type="match status" value="1"/>
</dbReference>
<keyword evidence="4" id="KW-0456">Lyase</keyword>
<protein>
    <submittedName>
        <fullName evidence="4">Urocanate hydratase</fullName>
        <ecNumber evidence="4">4.2.1.49</ecNumber>
    </submittedName>
</protein>
<dbReference type="InterPro" id="IPR038972">
    <property type="entry name" value="YiaA-like"/>
</dbReference>
<dbReference type="AlphaFoldDB" id="A9DM31"/>
<dbReference type="EMBL" id="ABIB01000002">
    <property type="protein sequence ID" value="EDP97619.1"/>
    <property type="molecule type" value="Genomic_DNA"/>
</dbReference>
<dbReference type="GO" id="GO:0005886">
    <property type="term" value="C:plasma membrane"/>
    <property type="evidence" value="ECO:0007669"/>
    <property type="project" value="TreeGrafter"/>
</dbReference>
<name>A9DM31_9FLAO</name>
<dbReference type="Proteomes" id="UP000002945">
    <property type="component" value="Unassembled WGS sequence"/>
</dbReference>
<sequence length="157" mass="17611">MENQTFLSSEEKTKKSLPSKREEKNPFKPTPAFISASWAALFIGMVAYCVGLWNAGMELNEKGYYFTILLFGLFSVVSVQKSVRDRMEGIPVTDIYYGISWFTTIASVLLLVVGLWKAELELSEKGFYGMSFALSLFASVAVQKNTRDLHGLKNQEA</sequence>
<gene>
    <name evidence="4" type="ORF">KAOT1_20692</name>
</gene>
<dbReference type="STRING" id="391587.KAOT1_20692"/>
<dbReference type="InterPro" id="IPR008024">
    <property type="entry name" value="YiaAB"/>
</dbReference>
<feature type="domain" description="YiaAB two helix" evidence="3">
    <location>
        <begin position="33"/>
        <end position="85"/>
    </location>
</feature>
<reference evidence="4 5" key="1">
    <citation type="journal article" date="2011" name="J. Bacteriol.">
        <title>Genome sequence of the algicidal bacterium Kordia algicida OT-1.</title>
        <authorList>
            <person name="Lee H.S."/>
            <person name="Kang S.G."/>
            <person name="Kwon K.K."/>
            <person name="Lee J.H."/>
            <person name="Kim S.J."/>
        </authorList>
    </citation>
    <scope>NUCLEOTIDE SEQUENCE [LARGE SCALE GENOMIC DNA]</scope>
    <source>
        <strain evidence="4 5">OT-1</strain>
    </source>
</reference>
<dbReference type="RefSeq" id="WP_007096667.1">
    <property type="nucleotide sequence ID" value="NZ_CP142125.1"/>
</dbReference>
<keyword evidence="5" id="KW-1185">Reference proteome</keyword>
<evidence type="ECO:0000313" key="4">
    <source>
        <dbReference type="EMBL" id="EDP97619.1"/>
    </source>
</evidence>
<feature type="transmembrane region" description="Helical" evidence="2">
    <location>
        <begin position="30"/>
        <end position="53"/>
    </location>
</feature>
<keyword evidence="2" id="KW-0812">Transmembrane</keyword>
<feature type="compositionally biased region" description="Basic and acidic residues" evidence="1">
    <location>
        <begin position="9"/>
        <end position="25"/>
    </location>
</feature>
<dbReference type="HOGENOM" id="CLU_123353_0_0_10"/>
<dbReference type="GO" id="GO:0016153">
    <property type="term" value="F:urocanate hydratase activity"/>
    <property type="evidence" value="ECO:0007669"/>
    <property type="project" value="UniProtKB-EC"/>
</dbReference>
<dbReference type="eggNOG" id="COG4682">
    <property type="taxonomic scope" value="Bacteria"/>
</dbReference>
<feature type="transmembrane region" description="Helical" evidence="2">
    <location>
        <begin position="65"/>
        <end position="83"/>
    </location>
</feature>
<evidence type="ECO:0000256" key="1">
    <source>
        <dbReference type="SAM" id="MobiDB-lite"/>
    </source>
</evidence>